<dbReference type="Proteomes" id="UP000092659">
    <property type="component" value="Chromosome"/>
</dbReference>
<keyword evidence="14" id="KW-1185">Reference proteome</keyword>
<dbReference type="OrthoDB" id="9802587at2"/>
<evidence type="ECO:0000256" key="3">
    <source>
        <dbReference type="ARBA" id="ARBA00007805"/>
    </source>
</evidence>
<dbReference type="PROSITE" id="PS00097">
    <property type="entry name" value="CARBAMOYLTRANSFERASE"/>
    <property type="match status" value="1"/>
</dbReference>
<accession>A0A1B1AU96</accession>
<feature type="domain" description="Aspartate/ornithine carbamoyltransferase Asp/Orn-binding" evidence="9">
    <location>
        <begin position="161"/>
        <end position="332"/>
    </location>
</feature>
<dbReference type="SUPFAM" id="SSF53671">
    <property type="entry name" value="Aspartate/ornithine carbamoyltransferase"/>
    <property type="match status" value="1"/>
</dbReference>
<keyword evidence="5 8" id="KW-0963">Cytoplasm</keyword>
<dbReference type="Proteomes" id="UP001519309">
    <property type="component" value="Unassembled WGS sequence"/>
</dbReference>
<dbReference type="GO" id="GO:0016597">
    <property type="term" value="F:amino acid binding"/>
    <property type="evidence" value="ECO:0007669"/>
    <property type="project" value="InterPro"/>
</dbReference>
<sequence>MATVPTALAGRHFLKELDFTEEEFRGLVELAAELKAAKKAGTETQHLRGRNIALIFEKTSTRTRCAFEVAAADQGAHTTYLDPSGSQIGHKESVKDTARVLGRMFDGIEYRGHGQGVIEELATYAGVPVYNGLTDEWHPTQMLADVLTMTEHTDKPLARVAFAYLGDARYNMGNSYLVTGALLGMDVRIVAPRLLWPDETIIQLARQLATASGARVTLTDDVTEGVRGVDFIATDVWVSMGEPKEVWDERIALLGPYAVTMDVLRATGNDQVKFLHCLPAFHDLGTAVGREIHERHGLTELEVTDEVFESEHSVVFDEAENRMHTIKAVLVATLAGAASHSLG</sequence>
<dbReference type="EMBL" id="CP016279">
    <property type="protein sequence ID" value="ANP50100.1"/>
    <property type="molecule type" value="Genomic_DNA"/>
</dbReference>
<comment type="function">
    <text evidence="1">Reversibly catalyzes the transfer of the carbamoyl group from carbamoyl phosphate (CP) to the N(epsilon) atom of ornithine (ORN) to produce L-citrulline.</text>
</comment>
<dbReference type="Gene3D" id="3.40.50.1370">
    <property type="entry name" value="Aspartate/ornithine carbamoyltransferase"/>
    <property type="match status" value="2"/>
</dbReference>
<feature type="binding site" evidence="8">
    <location>
        <begin position="138"/>
        <end position="141"/>
    </location>
    <ligand>
        <name>carbamoyl phosphate</name>
        <dbReference type="ChEBI" id="CHEBI:58228"/>
    </ligand>
</feature>
<dbReference type="InterPro" id="IPR006131">
    <property type="entry name" value="Asp_carbamoyltransf_Asp/Orn-bd"/>
</dbReference>
<dbReference type="InterPro" id="IPR036901">
    <property type="entry name" value="Asp/Orn_carbamoylTrfase_sf"/>
</dbReference>
<dbReference type="InterPro" id="IPR006132">
    <property type="entry name" value="Asp/Orn_carbamoyltranf_P-bd"/>
</dbReference>
<dbReference type="Pfam" id="PF00185">
    <property type="entry name" value="OTCace"/>
    <property type="match status" value="1"/>
</dbReference>
<proteinExistence type="inferred from homology"/>
<dbReference type="NCBIfam" id="TIGR00658">
    <property type="entry name" value="orni_carb_tr"/>
    <property type="match status" value="1"/>
</dbReference>
<evidence type="ECO:0000256" key="8">
    <source>
        <dbReference type="HAMAP-Rule" id="MF_01109"/>
    </source>
</evidence>
<evidence type="ECO:0000259" key="10">
    <source>
        <dbReference type="Pfam" id="PF02729"/>
    </source>
</evidence>
<evidence type="ECO:0000259" key="9">
    <source>
        <dbReference type="Pfam" id="PF00185"/>
    </source>
</evidence>
<dbReference type="PANTHER" id="PTHR45753:SF2">
    <property type="entry name" value="ORNITHINE CARBAMOYLTRANSFERASE"/>
    <property type="match status" value="1"/>
</dbReference>
<dbReference type="GO" id="GO:0019240">
    <property type="term" value="P:citrulline biosynthetic process"/>
    <property type="evidence" value="ECO:0007669"/>
    <property type="project" value="TreeGrafter"/>
</dbReference>
<evidence type="ECO:0000313" key="13">
    <source>
        <dbReference type="Proteomes" id="UP000092659"/>
    </source>
</evidence>
<dbReference type="FunFam" id="3.40.50.1370:FF:000004">
    <property type="entry name" value="Ornithine carbamoyltransferase"/>
    <property type="match status" value="1"/>
</dbReference>
<feature type="binding site" evidence="8">
    <location>
        <begin position="60"/>
        <end position="63"/>
    </location>
    <ligand>
        <name>carbamoyl phosphate</name>
        <dbReference type="ChEBI" id="CHEBI:58228"/>
    </ligand>
</feature>
<dbReference type="InterPro" id="IPR024904">
    <property type="entry name" value="OTCase_ArgI"/>
</dbReference>
<feature type="domain" description="Aspartate/ornithine carbamoyltransferase carbamoyl-P binding" evidence="10">
    <location>
        <begin position="11"/>
        <end position="151"/>
    </location>
</feature>
<evidence type="ECO:0000256" key="1">
    <source>
        <dbReference type="ARBA" id="ARBA00003822"/>
    </source>
</evidence>
<dbReference type="PANTHER" id="PTHR45753">
    <property type="entry name" value="ORNITHINE CARBAMOYLTRANSFERASE, MITOCHONDRIAL"/>
    <property type="match status" value="1"/>
</dbReference>
<reference evidence="12 14" key="2">
    <citation type="submission" date="2021-03" db="EMBL/GenBank/DDBJ databases">
        <title>Genomic Encyclopedia of Type Strains, Phase IV (KMG-IV): sequencing the most valuable type-strain genomes for metagenomic binning, comparative biology and taxonomic classification.</title>
        <authorList>
            <person name="Goeker M."/>
        </authorList>
    </citation>
    <scope>NUCLEOTIDE SEQUENCE [LARGE SCALE GENOMIC DNA]</scope>
    <source>
        <strain evidence="12 14">DSM 40499</strain>
    </source>
</reference>
<dbReference type="PRINTS" id="PR00102">
    <property type="entry name" value="OTCASE"/>
</dbReference>
<dbReference type="GO" id="GO:0042450">
    <property type="term" value="P:L-arginine biosynthetic process via ornithine"/>
    <property type="evidence" value="ECO:0007669"/>
    <property type="project" value="UniProtKB-UniRule"/>
</dbReference>
<feature type="binding site" evidence="8">
    <location>
        <position position="87"/>
    </location>
    <ligand>
        <name>carbamoyl phosphate</name>
        <dbReference type="ChEBI" id="CHEBI:58228"/>
    </ligand>
</feature>
<comment type="similarity">
    <text evidence="3 8">Belongs to the aspartate/ornithine carbamoyltransferase superfamily. OTCase family.</text>
</comment>
<protein>
    <recommendedName>
        <fullName evidence="4 8">Ornithine carbamoyltransferase</fullName>
        <shortName evidence="8">OTCase</shortName>
        <ecNumber evidence="4 8">2.1.3.3</ecNumber>
    </recommendedName>
</protein>
<feature type="binding site" evidence="8">
    <location>
        <begin position="239"/>
        <end position="240"/>
    </location>
    <ligand>
        <name>L-ornithine</name>
        <dbReference type="ChEBI" id="CHEBI:46911"/>
    </ligand>
</feature>
<feature type="binding site" evidence="8">
    <location>
        <position position="111"/>
    </location>
    <ligand>
        <name>carbamoyl phosphate</name>
        <dbReference type="ChEBI" id="CHEBI:58228"/>
    </ligand>
</feature>
<dbReference type="NCBIfam" id="NF001986">
    <property type="entry name" value="PRK00779.1"/>
    <property type="match status" value="1"/>
</dbReference>
<feature type="binding site" evidence="8">
    <location>
        <position position="235"/>
    </location>
    <ligand>
        <name>L-ornithine</name>
        <dbReference type="ChEBI" id="CHEBI:46911"/>
    </ligand>
</feature>
<dbReference type="KEGG" id="sgs:AVL59_11195"/>
<dbReference type="RefSeq" id="WP_067302253.1">
    <property type="nucleotide sequence ID" value="NZ_CP016279.1"/>
</dbReference>
<dbReference type="GO" id="GO:0004585">
    <property type="term" value="F:ornithine carbamoyltransferase activity"/>
    <property type="evidence" value="ECO:0007669"/>
    <property type="project" value="UniProtKB-UniRule"/>
</dbReference>
<evidence type="ECO:0000256" key="5">
    <source>
        <dbReference type="ARBA" id="ARBA00022490"/>
    </source>
</evidence>
<reference evidence="11 13" key="1">
    <citation type="submission" date="2016-06" db="EMBL/GenBank/DDBJ databases">
        <title>Complete genome sequence of Streptomyces griseochromogenes ATCC 14511, the Blasticidin S producer.</title>
        <authorList>
            <person name="Wu L."/>
        </authorList>
    </citation>
    <scope>NUCLEOTIDE SEQUENCE [LARGE SCALE GENOMIC DNA]</scope>
    <source>
        <strain evidence="11 13">ATCC 14511</strain>
    </source>
</reference>
<evidence type="ECO:0000256" key="7">
    <source>
        <dbReference type="ARBA" id="ARBA00048772"/>
    </source>
</evidence>
<feature type="binding site" evidence="8">
    <location>
        <position position="322"/>
    </location>
    <ligand>
        <name>carbamoyl phosphate</name>
        <dbReference type="ChEBI" id="CHEBI:58228"/>
    </ligand>
</feature>
<dbReference type="AlphaFoldDB" id="A0A1B1AU96"/>
<feature type="binding site" evidence="8">
    <location>
        <position position="171"/>
    </location>
    <ligand>
        <name>L-ornithine</name>
        <dbReference type="ChEBI" id="CHEBI:46911"/>
    </ligand>
</feature>
<evidence type="ECO:0000256" key="6">
    <source>
        <dbReference type="ARBA" id="ARBA00022679"/>
    </source>
</evidence>
<comment type="subcellular location">
    <subcellularLocation>
        <location evidence="2 8">Cytoplasm</location>
    </subcellularLocation>
</comment>
<evidence type="ECO:0000313" key="12">
    <source>
        <dbReference type="EMBL" id="MBP2048271.1"/>
    </source>
</evidence>
<feature type="binding site" evidence="8">
    <location>
        <begin position="277"/>
        <end position="278"/>
    </location>
    <ligand>
        <name>carbamoyl phosphate</name>
        <dbReference type="ChEBI" id="CHEBI:58228"/>
    </ligand>
</feature>
<gene>
    <name evidence="11" type="ORF">AVL59_11195</name>
    <name evidence="12" type="ORF">J2Z21_001195</name>
</gene>
<comment type="catalytic activity">
    <reaction evidence="7 8">
        <text>carbamoyl phosphate + L-ornithine = L-citrulline + phosphate + H(+)</text>
        <dbReference type="Rhea" id="RHEA:19513"/>
        <dbReference type="ChEBI" id="CHEBI:15378"/>
        <dbReference type="ChEBI" id="CHEBI:43474"/>
        <dbReference type="ChEBI" id="CHEBI:46911"/>
        <dbReference type="ChEBI" id="CHEBI:57743"/>
        <dbReference type="ChEBI" id="CHEBI:58228"/>
        <dbReference type="EC" id="2.1.3.3"/>
    </reaction>
</comment>
<evidence type="ECO:0000256" key="2">
    <source>
        <dbReference type="ARBA" id="ARBA00004496"/>
    </source>
</evidence>
<name>A0A1B1AU96_9ACTN</name>
<dbReference type="InterPro" id="IPR006130">
    <property type="entry name" value="Asp/Orn_carbamoylTrfase"/>
</dbReference>
<dbReference type="EMBL" id="JAGGLP010000002">
    <property type="protein sequence ID" value="MBP2048271.1"/>
    <property type="molecule type" value="Genomic_DNA"/>
</dbReference>
<dbReference type="Pfam" id="PF02729">
    <property type="entry name" value="OTCace_N"/>
    <property type="match status" value="1"/>
</dbReference>
<evidence type="ECO:0000313" key="11">
    <source>
        <dbReference type="EMBL" id="ANP50100.1"/>
    </source>
</evidence>
<evidence type="ECO:0000313" key="14">
    <source>
        <dbReference type="Proteomes" id="UP001519309"/>
    </source>
</evidence>
<dbReference type="STRING" id="68214.AVL59_11195"/>
<evidence type="ECO:0000256" key="4">
    <source>
        <dbReference type="ARBA" id="ARBA00013007"/>
    </source>
</evidence>
<dbReference type="InterPro" id="IPR002292">
    <property type="entry name" value="Orn/put_carbamltrans"/>
</dbReference>
<dbReference type="EC" id="2.1.3.3" evidence="4 8"/>
<dbReference type="GO" id="GO:0005737">
    <property type="term" value="C:cytoplasm"/>
    <property type="evidence" value="ECO:0007669"/>
    <property type="project" value="UniProtKB-SubCell"/>
</dbReference>
<keyword evidence="6 8" id="KW-0808">Transferase</keyword>
<dbReference type="HAMAP" id="MF_01109">
    <property type="entry name" value="OTCase"/>
    <property type="match status" value="1"/>
</dbReference>
<dbReference type="PRINTS" id="PR00100">
    <property type="entry name" value="AOTCASE"/>
</dbReference>
<organism evidence="11 13">
    <name type="scientific">Streptomyces griseochromogenes</name>
    <dbReference type="NCBI Taxonomy" id="68214"/>
    <lineage>
        <taxon>Bacteria</taxon>
        <taxon>Bacillati</taxon>
        <taxon>Actinomycetota</taxon>
        <taxon>Actinomycetes</taxon>
        <taxon>Kitasatosporales</taxon>
        <taxon>Streptomycetaceae</taxon>
        <taxon>Streptomyces</taxon>
    </lineage>
</organism>